<name>N1Q0N9_DOTSN</name>
<proteinExistence type="predicted"/>
<organism evidence="2 3">
    <name type="scientific">Dothistroma septosporum (strain NZE10 / CBS 128990)</name>
    <name type="common">Red band needle blight fungus</name>
    <name type="synonym">Mycosphaerella pini</name>
    <dbReference type="NCBI Taxonomy" id="675120"/>
    <lineage>
        <taxon>Eukaryota</taxon>
        <taxon>Fungi</taxon>
        <taxon>Dikarya</taxon>
        <taxon>Ascomycota</taxon>
        <taxon>Pezizomycotina</taxon>
        <taxon>Dothideomycetes</taxon>
        <taxon>Dothideomycetidae</taxon>
        <taxon>Mycosphaerellales</taxon>
        <taxon>Mycosphaerellaceae</taxon>
        <taxon>Dothistroma</taxon>
    </lineage>
</organism>
<dbReference type="AlphaFoldDB" id="N1Q0N9"/>
<dbReference type="Proteomes" id="UP000016933">
    <property type="component" value="Unassembled WGS sequence"/>
</dbReference>
<keyword evidence="3" id="KW-1185">Reference proteome</keyword>
<evidence type="ECO:0000313" key="3">
    <source>
        <dbReference type="Proteomes" id="UP000016933"/>
    </source>
</evidence>
<dbReference type="HOGENOM" id="CLU_093909_0_0_1"/>
<protein>
    <submittedName>
        <fullName evidence="2">Uncharacterized protein</fullName>
    </submittedName>
</protein>
<reference evidence="3" key="1">
    <citation type="journal article" date="2012" name="PLoS Genet.">
        <title>The genomes of the fungal plant pathogens Cladosporium fulvum and Dothistroma septosporum reveal adaptation to different hosts and lifestyles but also signatures of common ancestry.</title>
        <authorList>
            <person name="de Wit P.J.G.M."/>
            <person name="van der Burgt A."/>
            <person name="Oekmen B."/>
            <person name="Stergiopoulos I."/>
            <person name="Abd-Elsalam K.A."/>
            <person name="Aerts A.L."/>
            <person name="Bahkali A.H."/>
            <person name="Beenen H.G."/>
            <person name="Chettri P."/>
            <person name="Cox M.P."/>
            <person name="Datema E."/>
            <person name="de Vries R.P."/>
            <person name="Dhillon B."/>
            <person name="Ganley A.R."/>
            <person name="Griffiths S.A."/>
            <person name="Guo Y."/>
            <person name="Hamelin R.C."/>
            <person name="Henrissat B."/>
            <person name="Kabir M.S."/>
            <person name="Jashni M.K."/>
            <person name="Kema G."/>
            <person name="Klaubauf S."/>
            <person name="Lapidus A."/>
            <person name="Levasseur A."/>
            <person name="Lindquist E."/>
            <person name="Mehrabi R."/>
            <person name="Ohm R.A."/>
            <person name="Owen T.J."/>
            <person name="Salamov A."/>
            <person name="Schwelm A."/>
            <person name="Schijlen E."/>
            <person name="Sun H."/>
            <person name="van den Burg H.A."/>
            <person name="van Ham R.C.H.J."/>
            <person name="Zhang S."/>
            <person name="Goodwin S.B."/>
            <person name="Grigoriev I.V."/>
            <person name="Collemare J."/>
            <person name="Bradshaw R.E."/>
        </authorList>
    </citation>
    <scope>NUCLEOTIDE SEQUENCE [LARGE SCALE GENOMIC DNA]</scope>
    <source>
        <strain evidence="3">NZE10 / CBS 128990</strain>
    </source>
</reference>
<reference evidence="2 3" key="2">
    <citation type="journal article" date="2012" name="PLoS Pathog.">
        <title>Diverse lifestyles and strategies of plant pathogenesis encoded in the genomes of eighteen Dothideomycetes fungi.</title>
        <authorList>
            <person name="Ohm R.A."/>
            <person name="Feau N."/>
            <person name="Henrissat B."/>
            <person name="Schoch C.L."/>
            <person name="Horwitz B.A."/>
            <person name="Barry K.W."/>
            <person name="Condon B.J."/>
            <person name="Copeland A.C."/>
            <person name="Dhillon B."/>
            <person name="Glaser F."/>
            <person name="Hesse C.N."/>
            <person name="Kosti I."/>
            <person name="LaButti K."/>
            <person name="Lindquist E.A."/>
            <person name="Lucas S."/>
            <person name="Salamov A.A."/>
            <person name="Bradshaw R.E."/>
            <person name="Ciuffetti L."/>
            <person name="Hamelin R.C."/>
            <person name="Kema G.H.J."/>
            <person name="Lawrence C."/>
            <person name="Scott J.A."/>
            <person name="Spatafora J.W."/>
            <person name="Turgeon B.G."/>
            <person name="de Wit P.J.G.M."/>
            <person name="Zhong S."/>
            <person name="Goodwin S.B."/>
            <person name="Grigoriev I.V."/>
        </authorList>
    </citation>
    <scope>NUCLEOTIDE SEQUENCE [LARGE SCALE GENOMIC DNA]</scope>
    <source>
        <strain evidence="3">NZE10 / CBS 128990</strain>
    </source>
</reference>
<sequence length="259" mass="29677">MSSSRRHSMKPVIVEVKPDNPISNIAPASPSSPKAVRFAPEDRASRQLTSTEAWSLYHFENHARHCSACYYPLEVYRRGEQLCPIGHGLAYDVACHVYHLNGDVYSTTKDSNSKLVRVEVPHGYSQTRSLLRSMEHKLRSHRATPIVSYDRTYPISARKTWTPESEPENVILESATSSSRRRSVHRPVRYSTVVVADNDIEDVAAVTSKPSTTYTKERRGTLYERELQRKPKDYRVEIRGPSDTGKERRRHRDSGVFFF</sequence>
<accession>N1Q0N9</accession>
<dbReference type="OrthoDB" id="5387413at2759"/>
<evidence type="ECO:0000313" key="2">
    <source>
        <dbReference type="EMBL" id="EME49341.1"/>
    </source>
</evidence>
<dbReference type="OMA" id="RFCSHAV"/>
<dbReference type="eggNOG" id="ENOG502SZUX">
    <property type="taxonomic scope" value="Eukaryota"/>
</dbReference>
<dbReference type="EMBL" id="KB446535">
    <property type="protein sequence ID" value="EME49341.1"/>
    <property type="molecule type" value="Genomic_DNA"/>
</dbReference>
<evidence type="ECO:0000256" key="1">
    <source>
        <dbReference type="SAM" id="MobiDB-lite"/>
    </source>
</evidence>
<feature type="compositionally biased region" description="Basic and acidic residues" evidence="1">
    <location>
        <begin position="237"/>
        <end position="246"/>
    </location>
</feature>
<gene>
    <name evidence="2" type="ORF">DOTSEDRAFT_68199</name>
</gene>
<feature type="region of interest" description="Disordered" evidence="1">
    <location>
        <begin position="237"/>
        <end position="259"/>
    </location>
</feature>